<dbReference type="AlphaFoldDB" id="A0AAV8XDB7"/>
<keyword evidence="2" id="KW-1185">Reference proteome</keyword>
<dbReference type="Gene3D" id="3.30.420.10">
    <property type="entry name" value="Ribonuclease H-like superfamily/Ribonuclease H"/>
    <property type="match status" value="1"/>
</dbReference>
<evidence type="ECO:0008006" key="3">
    <source>
        <dbReference type="Google" id="ProtNLM"/>
    </source>
</evidence>
<dbReference type="Proteomes" id="UP001162162">
    <property type="component" value="Unassembled WGS sequence"/>
</dbReference>
<gene>
    <name evidence="1" type="ORF">NQ318_007055</name>
</gene>
<evidence type="ECO:0000313" key="2">
    <source>
        <dbReference type="Proteomes" id="UP001162162"/>
    </source>
</evidence>
<accession>A0AAV8XDB7</accession>
<sequence length="225" mass="26257">MSAYTVEEKRQIIKWYYAAEVNFPCNSNQISDELDIQPRTVRKILKRNKFKCYKLQTTQEIFPEDQTRRMEFFEEMMEKANGNGRCIEQILFTDESSFSLHGHHNPSVAVGYSRENKHLSIPQRTQYPQKVNVWAGILGNSIIGPFFIDGNLNAEKYLNLLRDQIIPTLQRLNINLEEIWYQQDGCPAHNAIAVLEMLENTRQEFYNRLGYCLAQSGGLFEPLIK</sequence>
<dbReference type="PANTHER" id="PTHR47326">
    <property type="entry name" value="TRANSPOSABLE ELEMENT TC3 TRANSPOSASE-LIKE PROTEIN"/>
    <property type="match status" value="1"/>
</dbReference>
<comment type="caution">
    <text evidence="1">The sequence shown here is derived from an EMBL/GenBank/DDBJ whole genome shotgun (WGS) entry which is preliminary data.</text>
</comment>
<reference evidence="1" key="1">
    <citation type="journal article" date="2023" name="Insect Mol. Biol.">
        <title>Genome sequencing provides insights into the evolution of gene families encoding plant cell wall-degrading enzymes in longhorned beetles.</title>
        <authorList>
            <person name="Shin N.R."/>
            <person name="Okamura Y."/>
            <person name="Kirsch R."/>
            <person name="Pauchet Y."/>
        </authorList>
    </citation>
    <scope>NUCLEOTIDE SEQUENCE</scope>
    <source>
        <strain evidence="1">AMC_N1</strain>
    </source>
</reference>
<proteinExistence type="predicted"/>
<dbReference type="PANTHER" id="PTHR47326:SF1">
    <property type="entry name" value="HTH PSQ-TYPE DOMAIN-CONTAINING PROTEIN"/>
    <property type="match status" value="1"/>
</dbReference>
<dbReference type="GO" id="GO:0003676">
    <property type="term" value="F:nucleic acid binding"/>
    <property type="evidence" value="ECO:0007669"/>
    <property type="project" value="InterPro"/>
</dbReference>
<organism evidence="1 2">
    <name type="scientific">Aromia moschata</name>
    <dbReference type="NCBI Taxonomy" id="1265417"/>
    <lineage>
        <taxon>Eukaryota</taxon>
        <taxon>Metazoa</taxon>
        <taxon>Ecdysozoa</taxon>
        <taxon>Arthropoda</taxon>
        <taxon>Hexapoda</taxon>
        <taxon>Insecta</taxon>
        <taxon>Pterygota</taxon>
        <taxon>Neoptera</taxon>
        <taxon>Endopterygota</taxon>
        <taxon>Coleoptera</taxon>
        <taxon>Polyphaga</taxon>
        <taxon>Cucujiformia</taxon>
        <taxon>Chrysomeloidea</taxon>
        <taxon>Cerambycidae</taxon>
        <taxon>Cerambycinae</taxon>
        <taxon>Callichromatini</taxon>
        <taxon>Aromia</taxon>
    </lineage>
</organism>
<protein>
    <recommendedName>
        <fullName evidence="3">Transposase</fullName>
    </recommendedName>
</protein>
<dbReference type="EMBL" id="JAPWTK010000700">
    <property type="protein sequence ID" value="KAJ8936931.1"/>
    <property type="molecule type" value="Genomic_DNA"/>
</dbReference>
<evidence type="ECO:0000313" key="1">
    <source>
        <dbReference type="EMBL" id="KAJ8936931.1"/>
    </source>
</evidence>
<name>A0AAV8XDB7_9CUCU</name>
<dbReference type="InterPro" id="IPR036397">
    <property type="entry name" value="RNaseH_sf"/>
</dbReference>